<feature type="domain" description="RagB/SusD" evidence="6">
    <location>
        <begin position="271"/>
        <end position="549"/>
    </location>
</feature>
<dbReference type="CDD" id="cd08977">
    <property type="entry name" value="SusD"/>
    <property type="match status" value="1"/>
</dbReference>
<protein>
    <submittedName>
        <fullName evidence="8">RagB/SusD family nutrient uptake outer membrane protein</fullName>
    </submittedName>
</protein>
<evidence type="ECO:0000313" key="8">
    <source>
        <dbReference type="EMBL" id="MUH35394.1"/>
    </source>
</evidence>
<dbReference type="AlphaFoldDB" id="A0A7X2ZS46"/>
<dbReference type="InterPro" id="IPR011990">
    <property type="entry name" value="TPR-like_helical_dom_sf"/>
</dbReference>
<reference evidence="8 9" key="1">
    <citation type="journal article" date="2019" name="Mar. Drugs">
        <title>Comparative Genomics and CAZyme Genome Repertoires of Marine Zobellia amurskyensis KMM 3526(T) and Zobellia laminariae KMM 3676(T).</title>
        <authorList>
            <person name="Chernysheva N."/>
            <person name="Bystritskaya E."/>
            <person name="Stenkova A."/>
            <person name="Golovkin I."/>
            <person name="Nedashkovskaya O."/>
            <person name="Isaeva M."/>
        </authorList>
    </citation>
    <scope>NUCLEOTIDE SEQUENCE [LARGE SCALE GENOMIC DNA]</scope>
    <source>
        <strain evidence="8 9">KMM 3526</strain>
    </source>
</reference>
<keyword evidence="3" id="KW-0732">Signal</keyword>
<name>A0A7X2ZS46_9FLAO</name>
<dbReference type="RefSeq" id="WP_155599234.1">
    <property type="nucleotide sequence ID" value="NZ_RCNR01000008.1"/>
</dbReference>
<dbReference type="SUPFAM" id="SSF48452">
    <property type="entry name" value="TPR-like"/>
    <property type="match status" value="1"/>
</dbReference>
<organism evidence="8 9">
    <name type="scientific">Zobellia amurskyensis</name>
    <dbReference type="NCBI Taxonomy" id="248905"/>
    <lineage>
        <taxon>Bacteria</taxon>
        <taxon>Pseudomonadati</taxon>
        <taxon>Bacteroidota</taxon>
        <taxon>Flavobacteriia</taxon>
        <taxon>Flavobacteriales</taxon>
        <taxon>Flavobacteriaceae</taxon>
        <taxon>Zobellia</taxon>
    </lineage>
</organism>
<dbReference type="InterPro" id="IPR012944">
    <property type="entry name" value="SusD_RagB_dom"/>
</dbReference>
<feature type="domain" description="SusD-like N-terminal" evidence="7">
    <location>
        <begin position="91"/>
        <end position="230"/>
    </location>
</feature>
<comment type="subcellular location">
    <subcellularLocation>
        <location evidence="1">Cell outer membrane</location>
    </subcellularLocation>
</comment>
<accession>A0A7X2ZS46</accession>
<dbReference type="Proteomes" id="UP000540519">
    <property type="component" value="Unassembled WGS sequence"/>
</dbReference>
<keyword evidence="4" id="KW-0472">Membrane</keyword>
<dbReference type="OrthoDB" id="5694214at2"/>
<dbReference type="GO" id="GO:0009279">
    <property type="term" value="C:cell outer membrane"/>
    <property type="evidence" value="ECO:0007669"/>
    <property type="project" value="UniProtKB-SubCell"/>
</dbReference>
<evidence type="ECO:0000256" key="3">
    <source>
        <dbReference type="ARBA" id="ARBA00022729"/>
    </source>
</evidence>
<gene>
    <name evidence="8" type="ORF">D9O36_06045</name>
</gene>
<dbReference type="InterPro" id="IPR033985">
    <property type="entry name" value="SusD-like_N"/>
</dbReference>
<evidence type="ECO:0000256" key="5">
    <source>
        <dbReference type="ARBA" id="ARBA00023237"/>
    </source>
</evidence>
<evidence type="ECO:0000259" key="7">
    <source>
        <dbReference type="Pfam" id="PF14322"/>
    </source>
</evidence>
<evidence type="ECO:0000313" key="9">
    <source>
        <dbReference type="Proteomes" id="UP000540519"/>
    </source>
</evidence>
<dbReference type="PROSITE" id="PS51257">
    <property type="entry name" value="PROKAR_LIPOPROTEIN"/>
    <property type="match status" value="1"/>
</dbReference>
<sequence>MKRIKIYTSLIVFFAFAISCEDGFLEREPLDIISQDVVYNDQGYVESVLYRLYNYMPVGFPGRGQTNHPGKDANGFSSILDNNTDIAMTKSGWIESWNVIRPGLIDPTNNPLDNWDVLYKGIFLANTILSNIEGSELDADIKARITAEARFVKAFQYFDLARRYGAVPLIKELQSIDEDLLLPRTPVDEIYAYIDEEFTAAAADLPSVSELPDSETGRATKEAAWAFNGRAQLFAKNYARSAELSKAVIDGGGYTLSSDYEGLFQTYGGDPEVIFEVLFNGTDKGHGMDKVMLPFSYRADWGSQCNPTQEFVDSYEMTNGLPITDPASGFNPLKPYEGRDSRFYATVLFQGAEFMGREMDVIFPDGVDAPLRTGLHSITGYYIKKFMDQSAPFGVDFGQSKQSWIEMRLAEVLLNYAEAQNEVSGPDASVYAAINSVRTRAGQPDLAMGLSKADMFDAIVHERKIELALEGHRFWDLKRWNMGVEVLNNKIFTGMKVLNVDPVTGEMELEPFPVDNRPATIYSEKFNLFPIPQDEIEKNPNLLPQNPGY</sequence>
<evidence type="ECO:0000256" key="1">
    <source>
        <dbReference type="ARBA" id="ARBA00004442"/>
    </source>
</evidence>
<dbReference type="Pfam" id="PF07980">
    <property type="entry name" value="SusD_RagB"/>
    <property type="match status" value="1"/>
</dbReference>
<evidence type="ECO:0000259" key="6">
    <source>
        <dbReference type="Pfam" id="PF07980"/>
    </source>
</evidence>
<dbReference type="Gene3D" id="1.25.40.390">
    <property type="match status" value="1"/>
</dbReference>
<proteinExistence type="inferred from homology"/>
<evidence type="ECO:0000256" key="4">
    <source>
        <dbReference type="ARBA" id="ARBA00023136"/>
    </source>
</evidence>
<comment type="similarity">
    <text evidence="2">Belongs to the SusD family.</text>
</comment>
<dbReference type="EMBL" id="RCNR01000008">
    <property type="protein sequence ID" value="MUH35394.1"/>
    <property type="molecule type" value="Genomic_DNA"/>
</dbReference>
<keyword evidence="9" id="KW-1185">Reference proteome</keyword>
<evidence type="ECO:0000256" key="2">
    <source>
        <dbReference type="ARBA" id="ARBA00006275"/>
    </source>
</evidence>
<keyword evidence="5" id="KW-0998">Cell outer membrane</keyword>
<dbReference type="Pfam" id="PF14322">
    <property type="entry name" value="SusD-like_3"/>
    <property type="match status" value="1"/>
</dbReference>
<comment type="caution">
    <text evidence="8">The sequence shown here is derived from an EMBL/GenBank/DDBJ whole genome shotgun (WGS) entry which is preliminary data.</text>
</comment>